<dbReference type="AlphaFoldDB" id="A0AAN6ST99"/>
<feature type="compositionally biased region" description="Low complexity" evidence="1">
    <location>
        <begin position="37"/>
        <end position="47"/>
    </location>
</feature>
<feature type="region of interest" description="Disordered" evidence="1">
    <location>
        <begin position="29"/>
        <end position="52"/>
    </location>
</feature>
<protein>
    <submittedName>
        <fullName evidence="2">Uncharacterized protein</fullName>
    </submittedName>
</protein>
<dbReference type="EMBL" id="MU854342">
    <property type="protein sequence ID" value="KAK4042334.1"/>
    <property type="molecule type" value="Genomic_DNA"/>
</dbReference>
<proteinExistence type="predicted"/>
<dbReference type="Pfam" id="PF20174">
    <property type="entry name" value="DUF6540"/>
    <property type="match status" value="1"/>
</dbReference>
<reference evidence="3" key="1">
    <citation type="journal article" date="2023" name="Mol. Phylogenet. Evol.">
        <title>Genome-scale phylogeny and comparative genomics of the fungal order Sordariales.</title>
        <authorList>
            <person name="Hensen N."/>
            <person name="Bonometti L."/>
            <person name="Westerberg I."/>
            <person name="Brannstrom I.O."/>
            <person name="Guillou S."/>
            <person name="Cros-Aarteil S."/>
            <person name="Calhoun S."/>
            <person name="Haridas S."/>
            <person name="Kuo A."/>
            <person name="Mondo S."/>
            <person name="Pangilinan J."/>
            <person name="Riley R."/>
            <person name="LaButti K."/>
            <person name="Andreopoulos B."/>
            <person name="Lipzen A."/>
            <person name="Chen C."/>
            <person name="Yan M."/>
            <person name="Daum C."/>
            <person name="Ng V."/>
            <person name="Clum A."/>
            <person name="Steindorff A."/>
            <person name="Ohm R.A."/>
            <person name="Martin F."/>
            <person name="Silar P."/>
            <person name="Natvig D.O."/>
            <person name="Lalanne C."/>
            <person name="Gautier V."/>
            <person name="Ament-Velasquez S.L."/>
            <person name="Kruys A."/>
            <person name="Hutchinson M.I."/>
            <person name="Powell A.J."/>
            <person name="Barry K."/>
            <person name="Miller A.N."/>
            <person name="Grigoriev I.V."/>
            <person name="Debuchy R."/>
            <person name="Gladieux P."/>
            <person name="Hiltunen Thoren M."/>
            <person name="Johannesson H."/>
        </authorList>
    </citation>
    <scope>NUCLEOTIDE SEQUENCE [LARGE SCALE GENOMIC DNA]</scope>
    <source>
        <strain evidence="3">CBS 284.82</strain>
    </source>
</reference>
<comment type="caution">
    <text evidence="2">The sequence shown here is derived from an EMBL/GenBank/DDBJ whole genome shotgun (WGS) entry which is preliminary data.</text>
</comment>
<gene>
    <name evidence="2" type="ORF">C8A01DRAFT_33537</name>
</gene>
<accession>A0AAN6ST99</accession>
<dbReference type="Proteomes" id="UP001303115">
    <property type="component" value="Unassembled WGS sequence"/>
</dbReference>
<evidence type="ECO:0000313" key="2">
    <source>
        <dbReference type="EMBL" id="KAK4042334.1"/>
    </source>
</evidence>
<name>A0AAN6ST99_9PEZI</name>
<evidence type="ECO:0000256" key="1">
    <source>
        <dbReference type="SAM" id="MobiDB-lite"/>
    </source>
</evidence>
<organism evidence="2 3">
    <name type="scientific">Parachaetomium inaequale</name>
    <dbReference type="NCBI Taxonomy" id="2588326"/>
    <lineage>
        <taxon>Eukaryota</taxon>
        <taxon>Fungi</taxon>
        <taxon>Dikarya</taxon>
        <taxon>Ascomycota</taxon>
        <taxon>Pezizomycotina</taxon>
        <taxon>Sordariomycetes</taxon>
        <taxon>Sordariomycetidae</taxon>
        <taxon>Sordariales</taxon>
        <taxon>Chaetomiaceae</taxon>
        <taxon>Parachaetomium</taxon>
    </lineage>
</organism>
<dbReference type="InterPro" id="IPR046670">
    <property type="entry name" value="DUF6540"/>
</dbReference>
<keyword evidence="3" id="KW-1185">Reference proteome</keyword>
<sequence length="192" mass="20576">MTLRPVYPLIDGRTSKSRGHFAIFIPNAPDDVRVDQPPSSSSPNNNPCTGTGTVIHVVGNPLIGLHHELKRNYNTSDASKSLATPILLGHIPQSLHVDPDPSTHGFFTTDTTPRGSLDAAALQVPCPGKSDVRAPVDGVVNRRCQEWTMEYVQHLVGLGYLDSSAIQLVQDQRDPPTHGVMLCRGGSDGNAG</sequence>
<evidence type="ECO:0000313" key="3">
    <source>
        <dbReference type="Proteomes" id="UP001303115"/>
    </source>
</evidence>